<dbReference type="RefSeq" id="WP_062471626.1">
    <property type="nucleotide sequence ID" value="NZ_BBYN01000030.1"/>
</dbReference>
<organism evidence="9 10">
    <name type="scientific">Jeotgalibaca dankookensis</name>
    <dbReference type="NCBI Taxonomy" id="708126"/>
    <lineage>
        <taxon>Bacteria</taxon>
        <taxon>Bacillati</taxon>
        <taxon>Bacillota</taxon>
        <taxon>Bacilli</taxon>
        <taxon>Lactobacillales</taxon>
        <taxon>Carnobacteriaceae</taxon>
        <taxon>Jeotgalibaca</taxon>
    </lineage>
</organism>
<evidence type="ECO:0000256" key="3">
    <source>
        <dbReference type="ARBA" id="ARBA00023136"/>
    </source>
</evidence>
<protein>
    <recommendedName>
        <fullName evidence="6">Lipoprotein</fullName>
    </recommendedName>
</protein>
<dbReference type="AlphaFoldDB" id="A0A1S6IR91"/>
<keyword evidence="3" id="KW-0472">Membrane</keyword>
<dbReference type="PIRSF" id="PIRSF002854">
    <property type="entry name" value="MetQ"/>
    <property type="match status" value="1"/>
</dbReference>
<feature type="chain" id="PRO_5039626877" description="Lipoprotein" evidence="8">
    <location>
        <begin position="21"/>
        <end position="276"/>
    </location>
</feature>
<dbReference type="InterPro" id="IPR004872">
    <property type="entry name" value="Lipoprotein_NlpA"/>
</dbReference>
<dbReference type="Pfam" id="PF03180">
    <property type="entry name" value="Lipoprotein_9"/>
    <property type="match status" value="1"/>
</dbReference>
<dbReference type="PANTHER" id="PTHR30429">
    <property type="entry name" value="D-METHIONINE-BINDING LIPOPROTEIN METQ"/>
    <property type="match status" value="1"/>
</dbReference>
<dbReference type="STRING" id="708126.BW727_101703"/>
<keyword evidence="10" id="KW-1185">Reference proteome</keyword>
<proteinExistence type="inferred from homology"/>
<dbReference type="Gene3D" id="3.40.190.10">
    <property type="entry name" value="Periplasmic binding protein-like II"/>
    <property type="match status" value="2"/>
</dbReference>
<accession>A0A1S6IR91</accession>
<sequence>MNKKMIGLTASLALFLAACGSEGTSEESTTGSESVSVGVVSEVEVEVWENVKERLADDGVDLTIEQFGDYVQPNLAVQSGDIDLNAFQHVAYLESFNEDNDGDLTPIGFTYVSPLGLYSDRVTDYKDLADGAEIAIPNDVTNGGRALLLLQSLGLITLDEAAGTEATLSDISENPKNLVITEIDAAQTARTLPDVDAAVINTNFATDSGLNPSQDALFLDTDNISEVNEIYKNVIATRSEDAENETYLKVVQAYQTEETAALLEEATSGNDVPAWD</sequence>
<evidence type="ECO:0000256" key="6">
    <source>
        <dbReference type="PIRNR" id="PIRNR002854"/>
    </source>
</evidence>
<keyword evidence="4" id="KW-0564">Palmitate</keyword>
<name>A0A1S6IR91_9LACT</name>
<dbReference type="PROSITE" id="PS51257">
    <property type="entry name" value="PROKAR_LIPOPROTEIN"/>
    <property type="match status" value="1"/>
</dbReference>
<dbReference type="Proteomes" id="UP000188993">
    <property type="component" value="Chromosome"/>
</dbReference>
<evidence type="ECO:0000256" key="2">
    <source>
        <dbReference type="ARBA" id="ARBA00022729"/>
    </source>
</evidence>
<dbReference type="OrthoDB" id="9812878at2"/>
<evidence type="ECO:0000256" key="8">
    <source>
        <dbReference type="SAM" id="SignalP"/>
    </source>
</evidence>
<comment type="similarity">
    <text evidence="6">Belongs to the nlpA lipoprotein family.</text>
</comment>
<dbReference type="PANTHER" id="PTHR30429:SF1">
    <property type="entry name" value="D-METHIONINE-BINDING LIPOPROTEIN METQ-RELATED"/>
    <property type="match status" value="1"/>
</dbReference>
<evidence type="ECO:0000256" key="7">
    <source>
        <dbReference type="PIRSR" id="PIRSR002854-1"/>
    </source>
</evidence>
<feature type="signal peptide" evidence="8">
    <location>
        <begin position="1"/>
        <end position="20"/>
    </location>
</feature>
<feature type="lipid moiety-binding region" description="S-diacylglycerol cysteine" evidence="7">
    <location>
        <position position="19"/>
    </location>
</feature>
<comment type="subcellular location">
    <subcellularLocation>
        <location evidence="1">Membrane</location>
        <topology evidence="1">Lipid-anchor</topology>
    </subcellularLocation>
</comment>
<dbReference type="KEGG" id="jda:BW727_101703"/>
<dbReference type="GO" id="GO:0016020">
    <property type="term" value="C:membrane"/>
    <property type="evidence" value="ECO:0007669"/>
    <property type="project" value="UniProtKB-SubCell"/>
</dbReference>
<keyword evidence="5 6" id="KW-0449">Lipoprotein</keyword>
<evidence type="ECO:0000256" key="5">
    <source>
        <dbReference type="ARBA" id="ARBA00023288"/>
    </source>
</evidence>
<reference evidence="9 10" key="1">
    <citation type="journal article" date="2014" name="Int. J. Syst. Evol. Microbiol.">
        <title>Jeotgalibaca dankookensis gen. nov., sp. nov., a member of the family Carnobacteriaceae, isolated from seujeot (Korean traditional food).</title>
        <authorList>
            <person name="Lee D.G."/>
            <person name="Trujillo M.E."/>
            <person name="Kang H."/>
            <person name="Ahn T.Y."/>
        </authorList>
    </citation>
    <scope>NUCLEOTIDE SEQUENCE [LARGE SCALE GENOMIC DNA]</scope>
    <source>
        <strain evidence="9 10">EX-07</strain>
    </source>
</reference>
<dbReference type="EMBL" id="CP019728">
    <property type="protein sequence ID" value="AQS54068.1"/>
    <property type="molecule type" value="Genomic_DNA"/>
</dbReference>
<dbReference type="SUPFAM" id="SSF53850">
    <property type="entry name" value="Periplasmic binding protein-like II"/>
    <property type="match status" value="1"/>
</dbReference>
<gene>
    <name evidence="9" type="primary">metQ_1</name>
    <name evidence="9" type="ORF">BW727_101703</name>
</gene>
<evidence type="ECO:0000313" key="10">
    <source>
        <dbReference type="Proteomes" id="UP000188993"/>
    </source>
</evidence>
<evidence type="ECO:0000256" key="1">
    <source>
        <dbReference type="ARBA" id="ARBA00004635"/>
    </source>
</evidence>
<evidence type="ECO:0000313" key="9">
    <source>
        <dbReference type="EMBL" id="AQS54068.1"/>
    </source>
</evidence>
<evidence type="ECO:0000256" key="4">
    <source>
        <dbReference type="ARBA" id="ARBA00023139"/>
    </source>
</evidence>
<keyword evidence="2 8" id="KW-0732">Signal</keyword>